<dbReference type="InterPro" id="IPR000742">
    <property type="entry name" value="EGF"/>
</dbReference>
<feature type="non-terminal residue" evidence="5">
    <location>
        <position position="729"/>
    </location>
</feature>
<dbReference type="OrthoDB" id="10045365at2759"/>
<dbReference type="InterPro" id="IPR050969">
    <property type="entry name" value="Dev_Signal_Modulators"/>
</dbReference>
<evidence type="ECO:0000256" key="2">
    <source>
        <dbReference type="ARBA" id="ARBA00023157"/>
    </source>
</evidence>
<dbReference type="InterPro" id="IPR003431">
    <property type="entry name" value="B-propeller_Phytase"/>
</dbReference>
<dbReference type="Gene3D" id="2.10.25.10">
    <property type="entry name" value="Laminin"/>
    <property type="match status" value="1"/>
</dbReference>
<sequence length="729" mass="77663">MKWLSYTIASALVSVSFVAAQNANITLIPSSTSFDADNTAFYYSKSPLLLANDGSAADGGFRVLSAAKSPASQVSHQKTGRSKVVLPIYDVGGKDVYVTIAAPDSILRVFDAKDTKEIVEARKTMLGDWSTACAWRSEKSGENYFFLFGKKKIVQFLVRKSKGKIQILEVQTFSASIEGENCAVARGGIVYFSSEDQPLYSFVASESTTAPTIKTVTEDIEVVGLAVYRSSSVDYLFVAHDEVIDVYDSKMSKKGSIGLEGIPDLSIEGGLAIFQGSTKIFSSGAISLAYEGEDATGAAIAPLEAALKALGIKPDTTYNPRDAPCKHCKDIIPKKCSNNGFIGDYGSCSCFPGFTGRDCSRVTCKKDCSGHGKCAGPNICQCHPQWAGPDCSFLAVKAKYETDANGGDGDDPAVWIHPSDASKSKIVTTTKSDEGAGLSIFDLKGNLLQHQDAEEPNNVDVIYNFDAGGRKIDLAFAACRGDNTLCFFELNSTGLLVPIAGGVQPTPEDYEVYGSCTYTSKKTKKTYVYVNSKDATYLQYELSFASGSLKATLVRKFKGGSGGQVEGCVGDDGAGYIFIGEEPEGIWRYDAEPDGSDTGLQIAKVGDGKLAADVEGITLVPAKTGAGGYIFVSSQGESKYLVYQRAPPHEYVMTFTIVDNKKAGVDHVSNTDGIAAVGNRLNGDFPGGLFVTHDDANELVGGGTAEQASFKLASLQDILGEERTKKLGY</sequence>
<dbReference type="PROSITE" id="PS51662">
    <property type="entry name" value="BP_PHYTASE"/>
    <property type="match status" value="2"/>
</dbReference>
<dbReference type="PROSITE" id="PS00022">
    <property type="entry name" value="EGF_1"/>
    <property type="match status" value="1"/>
</dbReference>
<evidence type="ECO:0000259" key="4">
    <source>
        <dbReference type="PROSITE" id="PS51662"/>
    </source>
</evidence>
<feature type="domain" description="BPP" evidence="4">
    <location>
        <begin position="386"/>
        <end position="723"/>
    </location>
</feature>
<evidence type="ECO:0000256" key="1">
    <source>
        <dbReference type="ARBA" id="ARBA00022729"/>
    </source>
</evidence>
<dbReference type="Pfam" id="PF07974">
    <property type="entry name" value="EGF_2"/>
    <property type="match status" value="1"/>
</dbReference>
<evidence type="ECO:0000313" key="5">
    <source>
        <dbReference type="EMBL" id="KAF2733016.1"/>
    </source>
</evidence>
<dbReference type="PANTHER" id="PTHR14949:SF56">
    <property type="entry name" value="EGF-LIKE-DOMAIN, MULTIPLE 7"/>
    <property type="match status" value="1"/>
</dbReference>
<dbReference type="Proteomes" id="UP000799444">
    <property type="component" value="Unassembled WGS sequence"/>
</dbReference>
<keyword evidence="6" id="KW-1185">Reference proteome</keyword>
<gene>
    <name evidence="5" type="ORF">EJ04DRAFT_469226</name>
</gene>
<dbReference type="CDD" id="cd00054">
    <property type="entry name" value="EGF_CA"/>
    <property type="match status" value="1"/>
</dbReference>
<dbReference type="InterPro" id="IPR011042">
    <property type="entry name" value="6-blade_b-propeller_TolB-like"/>
</dbReference>
<evidence type="ECO:0000256" key="3">
    <source>
        <dbReference type="SAM" id="SignalP"/>
    </source>
</evidence>
<feature type="domain" description="BPP" evidence="4">
    <location>
        <begin position="11"/>
        <end position="310"/>
    </location>
</feature>
<dbReference type="SUPFAM" id="SSF50956">
    <property type="entry name" value="Thermostable phytase (3-phytase)"/>
    <property type="match status" value="2"/>
</dbReference>
<dbReference type="AlphaFoldDB" id="A0A9P4QXZ8"/>
<keyword evidence="1 3" id="KW-0732">Signal</keyword>
<dbReference type="EMBL" id="ML996168">
    <property type="protein sequence ID" value="KAF2733016.1"/>
    <property type="molecule type" value="Genomic_DNA"/>
</dbReference>
<feature type="signal peptide" evidence="3">
    <location>
        <begin position="1"/>
        <end position="20"/>
    </location>
</feature>
<feature type="chain" id="PRO_5040495305" evidence="3">
    <location>
        <begin position="21"/>
        <end position="729"/>
    </location>
</feature>
<dbReference type="Pfam" id="PF02333">
    <property type="entry name" value="Phytase"/>
    <property type="match status" value="1"/>
</dbReference>
<proteinExistence type="predicted"/>
<accession>A0A9P4QXZ8</accession>
<evidence type="ECO:0000313" key="6">
    <source>
        <dbReference type="Proteomes" id="UP000799444"/>
    </source>
</evidence>
<reference evidence="5" key="1">
    <citation type="journal article" date="2020" name="Stud. Mycol.">
        <title>101 Dothideomycetes genomes: a test case for predicting lifestyles and emergence of pathogens.</title>
        <authorList>
            <person name="Haridas S."/>
            <person name="Albert R."/>
            <person name="Binder M."/>
            <person name="Bloem J."/>
            <person name="Labutti K."/>
            <person name="Salamov A."/>
            <person name="Andreopoulos B."/>
            <person name="Baker S."/>
            <person name="Barry K."/>
            <person name="Bills G."/>
            <person name="Bluhm B."/>
            <person name="Cannon C."/>
            <person name="Castanera R."/>
            <person name="Culley D."/>
            <person name="Daum C."/>
            <person name="Ezra D."/>
            <person name="Gonzalez J."/>
            <person name="Henrissat B."/>
            <person name="Kuo A."/>
            <person name="Liang C."/>
            <person name="Lipzen A."/>
            <person name="Lutzoni F."/>
            <person name="Magnuson J."/>
            <person name="Mondo S."/>
            <person name="Nolan M."/>
            <person name="Ohm R."/>
            <person name="Pangilinan J."/>
            <person name="Park H.-J."/>
            <person name="Ramirez L."/>
            <person name="Alfaro M."/>
            <person name="Sun H."/>
            <person name="Tritt A."/>
            <person name="Yoshinaga Y."/>
            <person name="Zwiers L.-H."/>
            <person name="Turgeon B."/>
            <person name="Goodwin S."/>
            <person name="Spatafora J."/>
            <person name="Crous P."/>
            <person name="Grigoriev I."/>
        </authorList>
    </citation>
    <scope>NUCLEOTIDE SEQUENCE</scope>
    <source>
        <strain evidence="5">CBS 125425</strain>
    </source>
</reference>
<dbReference type="GO" id="GO:0016158">
    <property type="term" value="F:inositol hexakisphosphate 3-phosphatase activity"/>
    <property type="evidence" value="ECO:0007669"/>
    <property type="project" value="InterPro"/>
</dbReference>
<dbReference type="InterPro" id="IPR013111">
    <property type="entry name" value="EGF_extracell"/>
</dbReference>
<protein>
    <submittedName>
        <fullName evidence="5">Thermostable phytase</fullName>
    </submittedName>
</protein>
<dbReference type="Gene3D" id="2.120.10.30">
    <property type="entry name" value="TolB, C-terminal domain"/>
    <property type="match status" value="2"/>
</dbReference>
<dbReference type="PANTHER" id="PTHR14949">
    <property type="entry name" value="EGF-LIKE-DOMAIN, MULTIPLE 7, 8"/>
    <property type="match status" value="1"/>
</dbReference>
<organism evidence="5 6">
    <name type="scientific">Polyplosphaeria fusca</name>
    <dbReference type="NCBI Taxonomy" id="682080"/>
    <lineage>
        <taxon>Eukaryota</taxon>
        <taxon>Fungi</taxon>
        <taxon>Dikarya</taxon>
        <taxon>Ascomycota</taxon>
        <taxon>Pezizomycotina</taxon>
        <taxon>Dothideomycetes</taxon>
        <taxon>Pleosporomycetidae</taxon>
        <taxon>Pleosporales</taxon>
        <taxon>Tetraplosphaeriaceae</taxon>
        <taxon>Polyplosphaeria</taxon>
    </lineage>
</organism>
<keyword evidence="2" id="KW-1015">Disulfide bond</keyword>
<name>A0A9P4QXZ8_9PLEO</name>
<comment type="caution">
    <text evidence="5">The sequence shown here is derived from an EMBL/GenBank/DDBJ whole genome shotgun (WGS) entry which is preliminary data.</text>
</comment>